<proteinExistence type="inferred from homology"/>
<organism evidence="3 4">
    <name type="scientific">Bizionia algoritergicola</name>
    <dbReference type="NCBI Taxonomy" id="291187"/>
    <lineage>
        <taxon>Bacteria</taxon>
        <taxon>Pseudomonadati</taxon>
        <taxon>Bacteroidota</taxon>
        <taxon>Flavobacteriia</taxon>
        <taxon>Flavobacteriales</taxon>
        <taxon>Flavobacteriaceae</taxon>
        <taxon>Bizionia</taxon>
    </lineage>
</organism>
<dbReference type="InterPro" id="IPR006015">
    <property type="entry name" value="Universal_stress_UspA"/>
</dbReference>
<evidence type="ECO:0000313" key="3">
    <source>
        <dbReference type="EMBL" id="TYB73308.1"/>
    </source>
</evidence>
<keyword evidence="4" id="KW-1185">Reference proteome</keyword>
<evidence type="ECO:0000313" key="4">
    <source>
        <dbReference type="Proteomes" id="UP000324358"/>
    </source>
</evidence>
<gene>
    <name evidence="3" type="ORF">ES675_06510</name>
</gene>
<dbReference type="SUPFAM" id="SSF52402">
    <property type="entry name" value="Adenine nucleotide alpha hydrolases-like"/>
    <property type="match status" value="2"/>
</dbReference>
<dbReference type="EMBL" id="VSKL01000002">
    <property type="protein sequence ID" value="TYB73308.1"/>
    <property type="molecule type" value="Genomic_DNA"/>
</dbReference>
<dbReference type="PANTHER" id="PTHR46268:SF22">
    <property type="entry name" value="SENSOR PROTEIN KDPD-RELATED"/>
    <property type="match status" value="1"/>
</dbReference>
<comment type="similarity">
    <text evidence="1">Belongs to the universal stress protein A family.</text>
</comment>
<dbReference type="PANTHER" id="PTHR46268">
    <property type="entry name" value="STRESS RESPONSE PROTEIN NHAX"/>
    <property type="match status" value="1"/>
</dbReference>
<protein>
    <submittedName>
        <fullName evidence="3">Universal stress protein</fullName>
    </submittedName>
</protein>
<dbReference type="CDD" id="cd00293">
    <property type="entry name" value="USP-like"/>
    <property type="match status" value="1"/>
</dbReference>
<evidence type="ECO:0000259" key="2">
    <source>
        <dbReference type="Pfam" id="PF00582"/>
    </source>
</evidence>
<comment type="caution">
    <text evidence="3">The sequence shown here is derived from an EMBL/GenBank/DDBJ whole genome shotgun (WGS) entry which is preliminary data.</text>
</comment>
<dbReference type="Pfam" id="PF00582">
    <property type="entry name" value="Usp"/>
    <property type="match status" value="1"/>
</dbReference>
<reference evidence="3 4" key="1">
    <citation type="submission" date="2019-08" db="EMBL/GenBank/DDBJ databases">
        <title>Genomes of Antarctic Bizionia species.</title>
        <authorList>
            <person name="Bowman J.P."/>
        </authorList>
    </citation>
    <scope>NUCLEOTIDE SEQUENCE [LARGE SCALE GENOMIC DNA]</scope>
    <source>
        <strain evidence="3 4">APA-1</strain>
    </source>
</reference>
<name>A0A5D0QXW5_9FLAO</name>
<dbReference type="Gene3D" id="3.40.50.620">
    <property type="entry name" value="HUPs"/>
    <property type="match status" value="2"/>
</dbReference>
<dbReference type="PRINTS" id="PR01438">
    <property type="entry name" value="UNVRSLSTRESS"/>
</dbReference>
<dbReference type="InterPro" id="IPR014729">
    <property type="entry name" value="Rossmann-like_a/b/a_fold"/>
</dbReference>
<evidence type="ECO:0000256" key="1">
    <source>
        <dbReference type="ARBA" id="ARBA00008791"/>
    </source>
</evidence>
<dbReference type="InterPro" id="IPR006016">
    <property type="entry name" value="UspA"/>
</dbReference>
<accession>A0A5D0QXW5</accession>
<sequence length="284" mass="33094">MTKMRHILLTTDFSDNSIHAINYALELFTYAECEFHVLHVVKSSTFISDDLMQSKPTESLYSELISDAKVKLESLIETFKNKHNNLLHTFEPVVDYDNLIGSINQTVALHDIELIIMGTKGATNLEKIIFGSNTLRVFQRCHISVLAIPINCPIKQIKNVLFTTKYQSAYKLKDLSVLIDLAEHYDYKVDILHISEAKKIDSKQHVVQQELEVFFKNINHQFVLKSETTYLRTVLDYIKENDIELFTMMRKQHSFLEHLFLNHKTEQIAYNMQVPFLMMAFKDN</sequence>
<feature type="domain" description="UspA" evidence="2">
    <location>
        <begin position="4"/>
        <end position="149"/>
    </location>
</feature>
<dbReference type="OrthoDB" id="9788959at2"/>
<dbReference type="AlphaFoldDB" id="A0A5D0QXW5"/>
<dbReference type="Proteomes" id="UP000324358">
    <property type="component" value="Unassembled WGS sequence"/>
</dbReference>